<dbReference type="InterPro" id="IPR006630">
    <property type="entry name" value="La_HTH"/>
</dbReference>
<sequence length="141" mass="16666">MPTVGQVQPQLPPPLLTSPQFSFLSVLDLSDIPNLRSLALMSDLSSRIRSQIEYYFSDENLVRDHHLKFLMDNQGWVDVFPIVEFRRIKGMTDDISLILRSMVSSRTVEVQVCRLRKRQGWERWIKKTRDTISDMFEKWEH</sequence>
<proteinExistence type="predicted"/>
<dbReference type="Proteomes" id="UP001642260">
    <property type="component" value="Unassembled WGS sequence"/>
</dbReference>
<feature type="domain" description="HTH La-type RNA-binding" evidence="3">
    <location>
        <begin position="38"/>
        <end position="127"/>
    </location>
</feature>
<dbReference type="PANTHER" id="PTHR22792:SF101">
    <property type="entry name" value="LA-RELATED PROTEIN 1A"/>
    <property type="match status" value="1"/>
</dbReference>
<dbReference type="PROSITE" id="PS50961">
    <property type="entry name" value="HTH_LA"/>
    <property type="match status" value="1"/>
</dbReference>
<dbReference type="PANTHER" id="PTHR22792">
    <property type="entry name" value="LUPUS LA PROTEIN-RELATED"/>
    <property type="match status" value="1"/>
</dbReference>
<organism evidence="4 5">
    <name type="scientific">Eruca vesicaria subsp. sativa</name>
    <name type="common">Garden rocket</name>
    <name type="synonym">Eruca sativa</name>
    <dbReference type="NCBI Taxonomy" id="29727"/>
    <lineage>
        <taxon>Eukaryota</taxon>
        <taxon>Viridiplantae</taxon>
        <taxon>Streptophyta</taxon>
        <taxon>Embryophyta</taxon>
        <taxon>Tracheophyta</taxon>
        <taxon>Spermatophyta</taxon>
        <taxon>Magnoliopsida</taxon>
        <taxon>eudicotyledons</taxon>
        <taxon>Gunneridae</taxon>
        <taxon>Pentapetalae</taxon>
        <taxon>rosids</taxon>
        <taxon>malvids</taxon>
        <taxon>Brassicales</taxon>
        <taxon>Brassicaceae</taxon>
        <taxon>Brassiceae</taxon>
        <taxon>Eruca</taxon>
    </lineage>
</organism>
<dbReference type="InterPro" id="IPR045180">
    <property type="entry name" value="La_dom_prot"/>
</dbReference>
<dbReference type="SUPFAM" id="SSF46785">
    <property type="entry name" value="Winged helix' DNA-binding domain"/>
    <property type="match status" value="1"/>
</dbReference>
<dbReference type="Pfam" id="PF05383">
    <property type="entry name" value="La"/>
    <property type="match status" value="1"/>
</dbReference>
<dbReference type="AlphaFoldDB" id="A0ABC8LT84"/>
<evidence type="ECO:0000256" key="1">
    <source>
        <dbReference type="ARBA" id="ARBA00022884"/>
    </source>
</evidence>
<accession>A0ABC8LT84</accession>
<dbReference type="InterPro" id="IPR036390">
    <property type="entry name" value="WH_DNA-bd_sf"/>
</dbReference>
<dbReference type="EMBL" id="CAKOAT010707375">
    <property type="protein sequence ID" value="CAH8386254.1"/>
    <property type="molecule type" value="Genomic_DNA"/>
</dbReference>
<evidence type="ECO:0000256" key="2">
    <source>
        <dbReference type="PROSITE-ProRule" id="PRU00332"/>
    </source>
</evidence>
<gene>
    <name evidence="4" type="ORF">ERUC_LOCUS38737</name>
</gene>
<keyword evidence="5" id="KW-1185">Reference proteome</keyword>
<reference evidence="4 5" key="1">
    <citation type="submission" date="2022-03" db="EMBL/GenBank/DDBJ databases">
        <authorList>
            <person name="Macdonald S."/>
            <person name="Ahmed S."/>
            <person name="Newling K."/>
        </authorList>
    </citation>
    <scope>NUCLEOTIDE SEQUENCE [LARGE SCALE GENOMIC DNA]</scope>
</reference>
<evidence type="ECO:0000313" key="4">
    <source>
        <dbReference type="EMBL" id="CAH8386254.1"/>
    </source>
</evidence>
<protein>
    <recommendedName>
        <fullName evidence="3">HTH La-type RNA-binding domain-containing protein</fullName>
    </recommendedName>
</protein>
<comment type="caution">
    <text evidence="4">The sequence shown here is derived from an EMBL/GenBank/DDBJ whole genome shotgun (WGS) entry which is preliminary data.</text>
</comment>
<name>A0ABC8LT84_ERUVS</name>
<keyword evidence="1 2" id="KW-0694">RNA-binding</keyword>
<evidence type="ECO:0000259" key="3">
    <source>
        <dbReference type="PROSITE" id="PS50961"/>
    </source>
</evidence>
<evidence type="ECO:0000313" key="5">
    <source>
        <dbReference type="Proteomes" id="UP001642260"/>
    </source>
</evidence>
<dbReference type="InterPro" id="IPR036388">
    <property type="entry name" value="WH-like_DNA-bd_sf"/>
</dbReference>
<dbReference type="SMART" id="SM00715">
    <property type="entry name" value="LA"/>
    <property type="match status" value="1"/>
</dbReference>
<dbReference type="CDD" id="cd07323">
    <property type="entry name" value="LAM"/>
    <property type="match status" value="1"/>
</dbReference>
<dbReference type="GO" id="GO:0003723">
    <property type="term" value="F:RNA binding"/>
    <property type="evidence" value="ECO:0007669"/>
    <property type="project" value="UniProtKB-UniRule"/>
</dbReference>
<dbReference type="Gene3D" id="1.10.10.10">
    <property type="entry name" value="Winged helix-like DNA-binding domain superfamily/Winged helix DNA-binding domain"/>
    <property type="match status" value="1"/>
</dbReference>